<feature type="domain" description="NADH-ubiquinone oxidoreductase 51kDa subunit FMN-binding" evidence="10">
    <location>
        <begin position="68"/>
        <end position="225"/>
    </location>
</feature>
<dbReference type="Gene3D" id="1.20.1440.230">
    <property type="entry name" value="NADH-ubiquinone oxidoreductase 51kDa subunit, iron-sulphur binding domain"/>
    <property type="match status" value="1"/>
</dbReference>
<comment type="cofactor">
    <cofactor evidence="1">
        <name>FMN</name>
        <dbReference type="ChEBI" id="CHEBI:58210"/>
    </cofactor>
</comment>
<evidence type="ECO:0008006" key="14">
    <source>
        <dbReference type="Google" id="ProtNLM"/>
    </source>
</evidence>
<reference evidence="12 13" key="1">
    <citation type="submission" date="2020-04" db="EMBL/GenBank/DDBJ databases">
        <authorList>
            <person name="Klaysubun C."/>
            <person name="Duangmal K."/>
            <person name="Lipun K."/>
        </authorList>
    </citation>
    <scope>NUCLEOTIDE SEQUENCE [LARGE SCALE GENOMIC DNA]</scope>
    <source>
        <strain evidence="12 13">K10HN5</strain>
    </source>
</reference>
<dbReference type="SUPFAM" id="SSF142019">
    <property type="entry name" value="Nqo1 FMN-binding domain-like"/>
    <property type="match status" value="1"/>
</dbReference>
<dbReference type="Gene3D" id="3.10.20.600">
    <property type="match status" value="1"/>
</dbReference>
<gene>
    <name evidence="12" type="ORF">HF526_08265</name>
</gene>
<sequence>MVVDPLSSRFALHEVRSWRGDDSGLLGPAPFVRETHDAYARIGGYPARDAGAADLLDRLAAAPGMPALRGRGGAAFSALTKIRAVARGAVTAPSPPVVVANGAEGEPLSVKDRYLMRYRPHLVLDGLLTVAAALGAPEAYVYVADAAARAAVETALAELGDSNPATQVHVFAAQDTYVAGEETAVVRALTTGIARPTDKPPRPFQVGVRGAPTLVLNVETLACIARAGQPGGQEAGATFLATVSGAGRPPILYELPTGFPLGDLLREHLGRQDSSLDVLIGGFFGGVIPAWPDLELSHPGVARRGAGLGCGSLHLLEQPACPVAITADVIAFYAKHNAGQCGMCMASSTAIAAALAELGDPRPAPNYAALLPRWAAQLRGRGACAVPDAIAVLLRALLRHHPQTVSRHIATGCDRCRRVESDPRWAHLVVTLPEPTGEPTDPRAAELVPTVMGAR</sequence>
<evidence type="ECO:0000256" key="7">
    <source>
        <dbReference type="ARBA" id="ARBA00022723"/>
    </source>
</evidence>
<evidence type="ECO:0000313" key="13">
    <source>
        <dbReference type="Proteomes" id="UP000820669"/>
    </source>
</evidence>
<dbReference type="Gene3D" id="3.40.50.11540">
    <property type="entry name" value="NADH-ubiquinone oxidoreductase 51kDa subunit"/>
    <property type="match status" value="1"/>
</dbReference>
<organism evidence="12 13">
    <name type="scientific">Pseudonocardia acidicola</name>
    <dbReference type="NCBI Taxonomy" id="2724939"/>
    <lineage>
        <taxon>Bacteria</taxon>
        <taxon>Bacillati</taxon>
        <taxon>Actinomycetota</taxon>
        <taxon>Actinomycetes</taxon>
        <taxon>Pseudonocardiales</taxon>
        <taxon>Pseudonocardiaceae</taxon>
        <taxon>Pseudonocardia</taxon>
    </lineage>
</organism>
<dbReference type="InterPro" id="IPR019575">
    <property type="entry name" value="Nuop51_4Fe4S-bd"/>
</dbReference>
<evidence type="ECO:0000256" key="9">
    <source>
        <dbReference type="ARBA" id="ARBA00023014"/>
    </source>
</evidence>
<dbReference type="RefSeq" id="WP_169380760.1">
    <property type="nucleotide sequence ID" value="NZ_JAAXLA010000011.1"/>
</dbReference>
<evidence type="ECO:0000256" key="5">
    <source>
        <dbReference type="ARBA" id="ARBA00022630"/>
    </source>
</evidence>
<keyword evidence="6" id="KW-0288">FMN</keyword>
<dbReference type="Proteomes" id="UP000820669">
    <property type="component" value="Unassembled WGS sequence"/>
</dbReference>
<dbReference type="Pfam" id="PF01512">
    <property type="entry name" value="Complex1_51K"/>
    <property type="match status" value="1"/>
</dbReference>
<dbReference type="EMBL" id="JAAXLA010000011">
    <property type="protein sequence ID" value="NMH97309.1"/>
    <property type="molecule type" value="Genomic_DNA"/>
</dbReference>
<proteinExistence type="inferred from homology"/>
<dbReference type="PANTHER" id="PTHR11780">
    <property type="entry name" value="NADH-UBIQUINONE OXIDOREDUCTASE FLAVOPROTEIN 1 NDUFV1"/>
    <property type="match status" value="1"/>
</dbReference>
<evidence type="ECO:0000256" key="4">
    <source>
        <dbReference type="ARBA" id="ARBA00022485"/>
    </source>
</evidence>
<evidence type="ECO:0000313" key="12">
    <source>
        <dbReference type="EMBL" id="NMH97309.1"/>
    </source>
</evidence>
<dbReference type="InterPro" id="IPR050837">
    <property type="entry name" value="ComplexI_51kDa_subunit"/>
</dbReference>
<evidence type="ECO:0000259" key="10">
    <source>
        <dbReference type="Pfam" id="PF01512"/>
    </source>
</evidence>
<dbReference type="SUPFAM" id="SSF140490">
    <property type="entry name" value="Nqo1C-terminal domain-like"/>
    <property type="match status" value="1"/>
</dbReference>
<keyword evidence="5" id="KW-0285">Flavoprotein</keyword>
<dbReference type="SUPFAM" id="SSF142984">
    <property type="entry name" value="Nqo1 middle domain-like"/>
    <property type="match status" value="1"/>
</dbReference>
<keyword evidence="7" id="KW-0479">Metal-binding</keyword>
<evidence type="ECO:0000256" key="8">
    <source>
        <dbReference type="ARBA" id="ARBA00023004"/>
    </source>
</evidence>
<evidence type="ECO:0000256" key="6">
    <source>
        <dbReference type="ARBA" id="ARBA00022643"/>
    </source>
</evidence>
<evidence type="ECO:0000259" key="11">
    <source>
        <dbReference type="Pfam" id="PF10589"/>
    </source>
</evidence>
<keyword evidence="13" id="KW-1185">Reference proteome</keyword>
<keyword evidence="9" id="KW-0411">Iron-sulfur</keyword>
<dbReference type="InterPro" id="IPR037225">
    <property type="entry name" value="Nuo51_FMN-bd_sf"/>
</dbReference>
<feature type="domain" description="NADH-ubiquinone oxidoreductase 51kDa subunit iron-sulphur binding" evidence="11">
    <location>
        <begin position="325"/>
        <end position="408"/>
    </location>
</feature>
<dbReference type="InterPro" id="IPR037207">
    <property type="entry name" value="Nuop51_4Fe4S-bd_sf"/>
</dbReference>
<protein>
    <recommendedName>
        <fullName evidence="14">NADH:ubiquinone oxidoreductase subunit F (NADH-binding)</fullName>
    </recommendedName>
</protein>
<name>A0ABX1SAP6_9PSEU</name>
<comment type="similarity">
    <text evidence="3">Belongs to the complex I 51 kDa subunit family.</text>
</comment>
<dbReference type="PANTHER" id="PTHR11780:SF10">
    <property type="entry name" value="NADH DEHYDROGENASE [UBIQUINONE] FLAVOPROTEIN 1, MITOCHONDRIAL"/>
    <property type="match status" value="1"/>
</dbReference>
<keyword evidence="4" id="KW-0004">4Fe-4S</keyword>
<keyword evidence="8" id="KW-0408">Iron</keyword>
<evidence type="ECO:0000256" key="2">
    <source>
        <dbReference type="ARBA" id="ARBA00001966"/>
    </source>
</evidence>
<accession>A0ABX1SAP6</accession>
<evidence type="ECO:0000256" key="1">
    <source>
        <dbReference type="ARBA" id="ARBA00001917"/>
    </source>
</evidence>
<comment type="caution">
    <text evidence="12">The sequence shown here is derived from an EMBL/GenBank/DDBJ whole genome shotgun (WGS) entry which is preliminary data.</text>
</comment>
<evidence type="ECO:0000256" key="3">
    <source>
        <dbReference type="ARBA" id="ARBA00007523"/>
    </source>
</evidence>
<dbReference type="InterPro" id="IPR011538">
    <property type="entry name" value="Nuo51_FMN-bd"/>
</dbReference>
<dbReference type="Pfam" id="PF10589">
    <property type="entry name" value="NADH_4Fe-4S"/>
    <property type="match status" value="1"/>
</dbReference>
<comment type="cofactor">
    <cofactor evidence="2">
        <name>[4Fe-4S] cluster</name>
        <dbReference type="ChEBI" id="CHEBI:49883"/>
    </cofactor>
</comment>